<reference evidence="2 3" key="1">
    <citation type="submission" date="2017-06" db="EMBL/GenBank/DDBJ databases">
        <title>Comparative genomic analysis of Ambrosia Fusariam Clade fungi.</title>
        <authorList>
            <person name="Stajich J.E."/>
            <person name="Carrillo J."/>
            <person name="Kijimoto T."/>
            <person name="Eskalen A."/>
            <person name="O'Donnell K."/>
            <person name="Kasson M."/>
        </authorList>
    </citation>
    <scope>NUCLEOTIDE SEQUENCE [LARGE SCALE GENOMIC DNA]</scope>
    <source>
        <strain evidence="2">UCR3666</strain>
    </source>
</reference>
<organism evidence="2 3">
    <name type="scientific">Fusarium kuroshium</name>
    <dbReference type="NCBI Taxonomy" id="2010991"/>
    <lineage>
        <taxon>Eukaryota</taxon>
        <taxon>Fungi</taxon>
        <taxon>Dikarya</taxon>
        <taxon>Ascomycota</taxon>
        <taxon>Pezizomycotina</taxon>
        <taxon>Sordariomycetes</taxon>
        <taxon>Hypocreomycetidae</taxon>
        <taxon>Hypocreales</taxon>
        <taxon>Nectriaceae</taxon>
        <taxon>Fusarium</taxon>
        <taxon>Fusarium solani species complex</taxon>
    </lineage>
</organism>
<accession>A0A3M2RYY0</accession>
<dbReference type="AlphaFoldDB" id="A0A3M2RYY0"/>
<gene>
    <name evidence="2" type="ORF">CDV36_009875</name>
</gene>
<keyword evidence="3" id="KW-1185">Reference proteome</keyword>
<dbReference type="EMBL" id="NKUJ01000201">
    <property type="protein sequence ID" value="RMJ10494.1"/>
    <property type="molecule type" value="Genomic_DNA"/>
</dbReference>
<feature type="compositionally biased region" description="Polar residues" evidence="1">
    <location>
        <begin position="60"/>
        <end position="81"/>
    </location>
</feature>
<proteinExistence type="predicted"/>
<dbReference type="OrthoDB" id="10275457at2759"/>
<dbReference type="Proteomes" id="UP000277212">
    <property type="component" value="Unassembled WGS sequence"/>
</dbReference>
<evidence type="ECO:0000256" key="1">
    <source>
        <dbReference type="SAM" id="MobiDB-lite"/>
    </source>
</evidence>
<sequence length="100" mass="11271">MDDHKLRASGRNFQMTVRGQAVAALAGPRLANQPPTSHMRHDRGRIVYQPGRVSHRRLASQRQNKLDNNSPSNYTSNQPAPRQTRRGPLCGIIWILSVSF</sequence>
<feature type="region of interest" description="Disordered" evidence="1">
    <location>
        <begin position="54"/>
        <end position="85"/>
    </location>
</feature>
<evidence type="ECO:0000313" key="3">
    <source>
        <dbReference type="Proteomes" id="UP000277212"/>
    </source>
</evidence>
<name>A0A3M2RYY0_9HYPO</name>
<protein>
    <submittedName>
        <fullName evidence="2">Uncharacterized protein</fullName>
    </submittedName>
</protein>
<comment type="caution">
    <text evidence="2">The sequence shown here is derived from an EMBL/GenBank/DDBJ whole genome shotgun (WGS) entry which is preliminary data.</text>
</comment>
<evidence type="ECO:0000313" key="2">
    <source>
        <dbReference type="EMBL" id="RMJ10494.1"/>
    </source>
</evidence>